<proteinExistence type="predicted"/>
<dbReference type="EMBL" id="SNYJ01000006">
    <property type="protein sequence ID" value="TDQ40445.1"/>
    <property type="molecule type" value="Genomic_DNA"/>
</dbReference>
<dbReference type="CDD" id="cd12797">
    <property type="entry name" value="M23_peptidase"/>
    <property type="match status" value="1"/>
</dbReference>
<dbReference type="Proteomes" id="UP000295632">
    <property type="component" value="Unassembled WGS sequence"/>
</dbReference>
<dbReference type="GO" id="GO:0004222">
    <property type="term" value="F:metalloendopeptidase activity"/>
    <property type="evidence" value="ECO:0007669"/>
    <property type="project" value="TreeGrafter"/>
</dbReference>
<comment type="caution">
    <text evidence="4">The sequence shown here is derived from an EMBL/GenBank/DDBJ whole genome shotgun (WGS) entry which is preliminary data.</text>
</comment>
<reference evidence="4 5" key="1">
    <citation type="submission" date="2019-03" db="EMBL/GenBank/DDBJ databases">
        <title>Genomic Encyclopedia of Type Strains, Phase IV (KMG-IV): sequencing the most valuable type-strain genomes for metagenomic binning, comparative biology and taxonomic classification.</title>
        <authorList>
            <person name="Goeker M."/>
        </authorList>
    </citation>
    <scope>NUCLEOTIDE SEQUENCE [LARGE SCALE GENOMIC DNA]</scope>
    <source>
        <strain evidence="4 5">DSM 28697</strain>
    </source>
</reference>
<evidence type="ECO:0000313" key="5">
    <source>
        <dbReference type="Proteomes" id="UP000295632"/>
    </source>
</evidence>
<dbReference type="InterPro" id="IPR016047">
    <property type="entry name" value="M23ase_b-sheet_dom"/>
</dbReference>
<organism evidence="4 5">
    <name type="scientific">Aureibacillus halotolerans</name>
    <dbReference type="NCBI Taxonomy" id="1508390"/>
    <lineage>
        <taxon>Bacteria</taxon>
        <taxon>Bacillati</taxon>
        <taxon>Bacillota</taxon>
        <taxon>Bacilli</taxon>
        <taxon>Bacillales</taxon>
        <taxon>Bacillaceae</taxon>
        <taxon>Aureibacillus</taxon>
    </lineage>
</organism>
<evidence type="ECO:0000256" key="2">
    <source>
        <dbReference type="SAM" id="SignalP"/>
    </source>
</evidence>
<keyword evidence="1 2" id="KW-0732">Signal</keyword>
<evidence type="ECO:0000313" key="4">
    <source>
        <dbReference type="EMBL" id="TDQ40445.1"/>
    </source>
</evidence>
<dbReference type="PANTHER" id="PTHR21666:SF289">
    <property type="entry name" value="L-ALA--D-GLU ENDOPEPTIDASE"/>
    <property type="match status" value="1"/>
</dbReference>
<dbReference type="Gene3D" id="2.70.70.10">
    <property type="entry name" value="Glucose Permease (Domain IIA)"/>
    <property type="match status" value="1"/>
</dbReference>
<feature type="domain" description="M23ase beta-sheet core" evidence="3">
    <location>
        <begin position="206"/>
        <end position="304"/>
    </location>
</feature>
<accession>A0A4R6U7A7</accession>
<evidence type="ECO:0000256" key="1">
    <source>
        <dbReference type="ARBA" id="ARBA00022729"/>
    </source>
</evidence>
<keyword evidence="5" id="KW-1185">Reference proteome</keyword>
<name>A0A4R6U7A7_9BACI</name>
<feature type="chain" id="PRO_5020361813" evidence="2">
    <location>
        <begin position="29"/>
        <end position="329"/>
    </location>
</feature>
<dbReference type="InterPro" id="IPR050570">
    <property type="entry name" value="Cell_wall_metabolism_enzyme"/>
</dbReference>
<dbReference type="AlphaFoldDB" id="A0A4R6U7A7"/>
<dbReference type="Pfam" id="PF01551">
    <property type="entry name" value="Peptidase_M23"/>
    <property type="match status" value="1"/>
</dbReference>
<dbReference type="PANTHER" id="PTHR21666">
    <property type="entry name" value="PEPTIDASE-RELATED"/>
    <property type="match status" value="1"/>
</dbReference>
<protein>
    <submittedName>
        <fullName evidence="4">Peptidase M23-like protein</fullName>
    </submittedName>
</protein>
<dbReference type="SUPFAM" id="SSF51261">
    <property type="entry name" value="Duplicated hybrid motif"/>
    <property type="match status" value="1"/>
</dbReference>
<dbReference type="RefSeq" id="WP_341770331.1">
    <property type="nucleotide sequence ID" value="NZ_SNYJ01000006.1"/>
</dbReference>
<dbReference type="InterPro" id="IPR011055">
    <property type="entry name" value="Dup_hybrid_motif"/>
</dbReference>
<sequence>MGSMGRRIVLLVSTLCLGILAYTPITSAAEWTVDDERALYDKMEALTHIPWHAWAAMDQYERNVRAVRKDLPKAERIGVYFTDAEWSGYANNQQADTVPWRIELFEGVGQDGDNDGKADREDPEDVLYTLSKQIVPFGYSASHIKEALWRRYQRDQSVRSIHAMSMIYQKMGTHQLIERHFPLPLSSHYSYRSTWGAKRGFGGLRIHEGTDLFASYGTPVMATTYGVVEMKGWNRYGGWRLGIRDANNVYHYFAHLQGFSEDIDIGTIVTPGQQIGSVGSSGYGPPGTQGKFPPHLHYGMYKDNGFTEFSFDPFPSLRVWERQTRAKRK</sequence>
<gene>
    <name evidence="4" type="ORF">EV213_106163</name>
</gene>
<feature type="signal peptide" evidence="2">
    <location>
        <begin position="1"/>
        <end position="28"/>
    </location>
</feature>
<evidence type="ECO:0000259" key="3">
    <source>
        <dbReference type="Pfam" id="PF01551"/>
    </source>
</evidence>